<keyword evidence="3" id="KW-1185">Reference proteome</keyword>
<dbReference type="Proteomes" id="UP000182658">
    <property type="component" value="Unassembled WGS sequence"/>
</dbReference>
<organism evidence="2 3">
    <name type="scientific">Coniochaeta ligniaria NRRL 30616</name>
    <dbReference type="NCBI Taxonomy" id="1408157"/>
    <lineage>
        <taxon>Eukaryota</taxon>
        <taxon>Fungi</taxon>
        <taxon>Dikarya</taxon>
        <taxon>Ascomycota</taxon>
        <taxon>Pezizomycotina</taxon>
        <taxon>Sordariomycetes</taxon>
        <taxon>Sordariomycetidae</taxon>
        <taxon>Coniochaetales</taxon>
        <taxon>Coniochaetaceae</taxon>
        <taxon>Coniochaeta</taxon>
    </lineage>
</organism>
<keyword evidence="1" id="KW-0472">Membrane</keyword>
<protein>
    <submittedName>
        <fullName evidence="2">Uncharacterized protein</fullName>
    </submittedName>
</protein>
<reference evidence="2 3" key="1">
    <citation type="submission" date="2016-10" db="EMBL/GenBank/DDBJ databases">
        <title>Draft genome sequence of Coniochaeta ligniaria NRRL30616, a lignocellulolytic fungus for bioabatement of inhibitors in plant biomass hydrolysates.</title>
        <authorList>
            <consortium name="DOE Joint Genome Institute"/>
            <person name="Jimenez D.J."/>
            <person name="Hector R.E."/>
            <person name="Riley R."/>
            <person name="Sun H."/>
            <person name="Grigoriev I.V."/>
            <person name="Van Elsas J.D."/>
            <person name="Nichols N.N."/>
        </authorList>
    </citation>
    <scope>NUCLEOTIDE SEQUENCE [LARGE SCALE GENOMIC DNA]</scope>
    <source>
        <strain evidence="2 3">NRRL 30616</strain>
    </source>
</reference>
<keyword evidence="1" id="KW-0812">Transmembrane</keyword>
<proteinExistence type="predicted"/>
<keyword evidence="1" id="KW-1133">Transmembrane helix</keyword>
<dbReference type="InParanoid" id="A0A1J7JWA3"/>
<evidence type="ECO:0000313" key="3">
    <source>
        <dbReference type="Proteomes" id="UP000182658"/>
    </source>
</evidence>
<sequence length="122" mass="13637">MQANKRIGESCTCTCDVPAPISSPINDQLPAPAAVVRAWGRRVICWNNVLLLLSHLQFRRQQLSSRLGFSFTVVLAACLRSWFLQVSFLFLTCLLDIKPALEPEHLITPYIATRVSLLASKI</sequence>
<gene>
    <name evidence="2" type="ORF">CONLIGDRAFT_250947</name>
</gene>
<dbReference type="EMBL" id="KV875095">
    <property type="protein sequence ID" value="OIW32058.1"/>
    <property type="molecule type" value="Genomic_DNA"/>
</dbReference>
<dbReference type="AlphaFoldDB" id="A0A1J7JWA3"/>
<name>A0A1J7JWA3_9PEZI</name>
<feature type="transmembrane region" description="Helical" evidence="1">
    <location>
        <begin position="67"/>
        <end position="91"/>
    </location>
</feature>
<accession>A0A1J7JWA3</accession>
<evidence type="ECO:0000313" key="2">
    <source>
        <dbReference type="EMBL" id="OIW32058.1"/>
    </source>
</evidence>
<evidence type="ECO:0000256" key="1">
    <source>
        <dbReference type="SAM" id="Phobius"/>
    </source>
</evidence>